<evidence type="ECO:0000256" key="2">
    <source>
        <dbReference type="ARBA" id="ARBA00022723"/>
    </source>
</evidence>
<dbReference type="Gene3D" id="3.60.21.10">
    <property type="match status" value="1"/>
</dbReference>
<sequence length="519" mass="56469">MKKSLYSVLITLSLTAPQVSQLNAKELTIFYTNDMHAHVSPAPVPTLDKTRPVGGFATVSGIVKQAMKNNKGVFFFDAGDYFTGPYISTLTKGEAIIDIMNTMPYDAVSIGNHEFDHGEDNLIRQVSKLKFPVLLDNVFYIKSGKPFWDKPYAIVEKDGIKIGVIGSHGVSAFYEAIAAGVRQDVEARDPIPIIRKTVSELKDKVDLIVLLIHEGVPGRQSSFGNADVARMLQEDINTAGKIPGVDVLITGHAHVGTPTPIKVNNTLVVSTDAYTTNLGKLVLDYNPITKKIDSYNGKLITLYSDTYKPDPETQKKIDEWDQKLKTITQKVIGQSTGIFTRAYGESSPVGNFVNDAILAKVPGAVAAFSNSGGLRADLPKGNITIGDIVTMFPFINDIIEMDITGKDLKQAVSHGADLKNGVLQVSKSVLVRYDSSKQPGQRVVEFSINGQPVEDNKIYHIAVDSFCANGGGGFLSFKNGKNVKTLAGTQKSQIIIDRIAELHTIEPDNSKRTADISKR</sequence>
<dbReference type="InterPro" id="IPR029052">
    <property type="entry name" value="Metallo-depent_PP-like"/>
</dbReference>
<evidence type="ECO:0000256" key="5">
    <source>
        <dbReference type="RuleBase" id="RU362119"/>
    </source>
</evidence>
<dbReference type="PROSITE" id="PS00786">
    <property type="entry name" value="5_NUCLEOTIDASE_2"/>
    <property type="match status" value="1"/>
</dbReference>
<dbReference type="GO" id="GO:0000166">
    <property type="term" value="F:nucleotide binding"/>
    <property type="evidence" value="ECO:0007669"/>
    <property type="project" value="UniProtKB-KW"/>
</dbReference>
<organism evidence="8">
    <name type="scientific">Salmonella enterica subsp. indica serovar 45:a:e,n,x</name>
    <dbReference type="NCBI Taxonomy" id="1307500"/>
    <lineage>
        <taxon>Bacteria</taxon>
        <taxon>Pseudomonadati</taxon>
        <taxon>Pseudomonadota</taxon>
        <taxon>Gammaproteobacteria</taxon>
        <taxon>Enterobacterales</taxon>
        <taxon>Enterobacteriaceae</taxon>
        <taxon>Salmonella</taxon>
    </lineage>
</organism>
<dbReference type="PANTHER" id="PTHR11575">
    <property type="entry name" value="5'-NUCLEOTIDASE-RELATED"/>
    <property type="match status" value="1"/>
</dbReference>
<dbReference type="InterPro" id="IPR004843">
    <property type="entry name" value="Calcineurin-like_PHP"/>
</dbReference>
<keyword evidence="4 5" id="KW-0547">Nucleotide-binding</keyword>
<accession>A0A737EYZ3</accession>
<dbReference type="CDD" id="cd00845">
    <property type="entry name" value="MPP_UshA_N_like"/>
    <property type="match status" value="1"/>
</dbReference>
<keyword evidence="2" id="KW-0479">Metal-binding</keyword>
<dbReference type="InterPro" id="IPR036907">
    <property type="entry name" value="5'-Nucleotdase_C_sf"/>
</dbReference>
<dbReference type="AlphaFoldDB" id="A0A737EYZ3"/>
<dbReference type="EMBL" id="DAATDB010000015">
    <property type="protein sequence ID" value="HAE8102562.1"/>
    <property type="molecule type" value="Genomic_DNA"/>
</dbReference>
<dbReference type="PRINTS" id="PR01607">
    <property type="entry name" value="APYRASEFAMLY"/>
</dbReference>
<feature type="domain" description="5'-Nucleotidase C-terminal" evidence="7">
    <location>
        <begin position="331"/>
        <end position="477"/>
    </location>
</feature>
<name>A0A737EYZ3_SALER</name>
<evidence type="ECO:0000259" key="6">
    <source>
        <dbReference type="Pfam" id="PF00149"/>
    </source>
</evidence>
<dbReference type="InterPro" id="IPR008334">
    <property type="entry name" value="5'-Nucleotdase_C"/>
</dbReference>
<evidence type="ECO:0000313" key="8">
    <source>
        <dbReference type="EMBL" id="HAE8102562.1"/>
    </source>
</evidence>
<gene>
    <name evidence="8" type="ORF">GNC09_002586</name>
</gene>
<comment type="caution">
    <text evidence="8">The sequence shown here is derived from an EMBL/GenBank/DDBJ whole genome shotgun (WGS) entry which is preliminary data.</text>
</comment>
<dbReference type="Pfam" id="PF00149">
    <property type="entry name" value="Metallophos"/>
    <property type="match status" value="1"/>
</dbReference>
<dbReference type="Gene3D" id="3.90.780.10">
    <property type="entry name" value="5'-Nucleotidase, C-terminal domain"/>
    <property type="match status" value="1"/>
</dbReference>
<dbReference type="GO" id="GO:0008768">
    <property type="term" value="F:UDP-sugar diphosphatase activity"/>
    <property type="evidence" value="ECO:0007669"/>
    <property type="project" value="TreeGrafter"/>
</dbReference>
<reference evidence="8" key="2">
    <citation type="submission" date="2018-07" db="EMBL/GenBank/DDBJ databases">
        <authorList>
            <consortium name="NCBI Pathogen Detection Project"/>
        </authorList>
    </citation>
    <scope>NUCLEOTIDE SEQUENCE</scope>
    <source>
        <strain evidence="8">1363-65</strain>
    </source>
</reference>
<keyword evidence="5" id="KW-0378">Hydrolase</keyword>
<proteinExistence type="inferred from homology"/>
<evidence type="ECO:0000256" key="3">
    <source>
        <dbReference type="ARBA" id="ARBA00022729"/>
    </source>
</evidence>
<dbReference type="SUPFAM" id="SSF56300">
    <property type="entry name" value="Metallo-dependent phosphatases"/>
    <property type="match status" value="1"/>
</dbReference>
<dbReference type="GO" id="GO:0008253">
    <property type="term" value="F:5'-nucleotidase activity"/>
    <property type="evidence" value="ECO:0007669"/>
    <property type="project" value="TreeGrafter"/>
</dbReference>
<dbReference type="Pfam" id="PF02872">
    <property type="entry name" value="5_nucleotid_C"/>
    <property type="match status" value="1"/>
</dbReference>
<keyword evidence="3" id="KW-0732">Signal</keyword>
<evidence type="ECO:0000256" key="1">
    <source>
        <dbReference type="ARBA" id="ARBA00006654"/>
    </source>
</evidence>
<reference evidence="8" key="1">
    <citation type="journal article" date="2018" name="Genome Biol.">
        <title>SKESA: strategic k-mer extension for scrupulous assemblies.</title>
        <authorList>
            <person name="Souvorov A."/>
            <person name="Agarwala R."/>
            <person name="Lipman D.J."/>
        </authorList>
    </citation>
    <scope>NUCLEOTIDE SEQUENCE</scope>
    <source>
        <strain evidence="8">1363-65</strain>
    </source>
</reference>
<dbReference type="GO" id="GO:0030288">
    <property type="term" value="C:outer membrane-bounded periplasmic space"/>
    <property type="evidence" value="ECO:0007669"/>
    <property type="project" value="TreeGrafter"/>
</dbReference>
<dbReference type="GO" id="GO:0009166">
    <property type="term" value="P:nucleotide catabolic process"/>
    <property type="evidence" value="ECO:0007669"/>
    <property type="project" value="InterPro"/>
</dbReference>
<feature type="domain" description="Calcineurin-like phosphoesterase" evidence="6">
    <location>
        <begin position="28"/>
        <end position="255"/>
    </location>
</feature>
<evidence type="ECO:0000256" key="4">
    <source>
        <dbReference type="ARBA" id="ARBA00022741"/>
    </source>
</evidence>
<dbReference type="PANTHER" id="PTHR11575:SF46">
    <property type="entry name" value="PROTEIN USHA"/>
    <property type="match status" value="1"/>
</dbReference>
<protein>
    <submittedName>
        <fullName evidence="8">Bifunctional metallophosphatase/5'-nucleotidase</fullName>
    </submittedName>
</protein>
<evidence type="ECO:0000259" key="7">
    <source>
        <dbReference type="Pfam" id="PF02872"/>
    </source>
</evidence>
<dbReference type="SUPFAM" id="SSF55816">
    <property type="entry name" value="5'-nucleotidase (syn. UDP-sugar hydrolase), C-terminal domain"/>
    <property type="match status" value="1"/>
</dbReference>
<comment type="similarity">
    <text evidence="1 5">Belongs to the 5'-nucleotidase family.</text>
</comment>
<dbReference type="InterPro" id="IPR006179">
    <property type="entry name" value="5_nucleotidase/apyrase"/>
</dbReference>
<dbReference type="InterPro" id="IPR006146">
    <property type="entry name" value="5'-Nucleotdase_CS"/>
</dbReference>
<dbReference type="GO" id="GO:0046872">
    <property type="term" value="F:metal ion binding"/>
    <property type="evidence" value="ECO:0007669"/>
    <property type="project" value="UniProtKB-KW"/>
</dbReference>